<name>A0A9X9M5C9_GULGU</name>
<keyword evidence="3" id="KW-1185">Reference proteome</keyword>
<evidence type="ECO:0000256" key="1">
    <source>
        <dbReference type="SAM" id="MobiDB-lite"/>
    </source>
</evidence>
<dbReference type="AlphaFoldDB" id="A0A9X9M5C9"/>
<organism evidence="2 3">
    <name type="scientific">Gulo gulo</name>
    <name type="common">Wolverine</name>
    <name type="synonym">Gluton</name>
    <dbReference type="NCBI Taxonomy" id="48420"/>
    <lineage>
        <taxon>Eukaryota</taxon>
        <taxon>Metazoa</taxon>
        <taxon>Chordata</taxon>
        <taxon>Craniata</taxon>
        <taxon>Vertebrata</taxon>
        <taxon>Euteleostomi</taxon>
        <taxon>Mammalia</taxon>
        <taxon>Eutheria</taxon>
        <taxon>Laurasiatheria</taxon>
        <taxon>Carnivora</taxon>
        <taxon>Caniformia</taxon>
        <taxon>Musteloidea</taxon>
        <taxon>Mustelidae</taxon>
        <taxon>Guloninae</taxon>
        <taxon>Gulo</taxon>
    </lineage>
</organism>
<feature type="non-terminal residue" evidence="2">
    <location>
        <position position="1"/>
    </location>
</feature>
<dbReference type="EMBL" id="CYRY02043021">
    <property type="protein sequence ID" value="VCX37103.1"/>
    <property type="molecule type" value="Genomic_DNA"/>
</dbReference>
<reference evidence="2 3" key="1">
    <citation type="submission" date="2018-10" db="EMBL/GenBank/DDBJ databases">
        <authorList>
            <person name="Ekblom R."/>
            <person name="Jareborg N."/>
        </authorList>
    </citation>
    <scope>NUCLEOTIDE SEQUENCE [LARGE SCALE GENOMIC DNA]</scope>
    <source>
        <tissue evidence="2">Muscle</tissue>
    </source>
</reference>
<gene>
    <name evidence="2" type="ORF">BN2614_LOCUS5</name>
</gene>
<feature type="region of interest" description="Disordered" evidence="1">
    <location>
        <begin position="1"/>
        <end position="78"/>
    </location>
</feature>
<evidence type="ECO:0000313" key="3">
    <source>
        <dbReference type="Proteomes" id="UP000269945"/>
    </source>
</evidence>
<comment type="caution">
    <text evidence="2">The sequence shown here is derived from an EMBL/GenBank/DDBJ whole genome shotgun (WGS) entry which is preliminary data.</text>
</comment>
<dbReference type="Proteomes" id="UP000269945">
    <property type="component" value="Unassembled WGS sequence"/>
</dbReference>
<feature type="non-terminal residue" evidence="2">
    <location>
        <position position="78"/>
    </location>
</feature>
<evidence type="ECO:0000313" key="2">
    <source>
        <dbReference type="EMBL" id="VCX37103.1"/>
    </source>
</evidence>
<accession>A0A9X9M5C9</accession>
<sequence>PRVVTGSSGRPPHLSHPTPATPPPVPTFRGRQSPAQNFPKSPAKTHRRLPPSPGFPGPTRVTKTDPCWKRRQRRKQGR</sequence>
<feature type="compositionally biased region" description="Basic residues" evidence="1">
    <location>
        <begin position="69"/>
        <end position="78"/>
    </location>
</feature>
<protein>
    <submittedName>
        <fullName evidence="2">Uncharacterized protein</fullName>
    </submittedName>
</protein>
<proteinExistence type="predicted"/>